<evidence type="ECO:0000256" key="3">
    <source>
        <dbReference type="ARBA" id="ARBA00022989"/>
    </source>
</evidence>
<evidence type="ECO:0000259" key="5">
    <source>
        <dbReference type="PROSITE" id="PS50262"/>
    </source>
</evidence>
<name>A0A9N7VSF6_PLEPL</name>
<evidence type="ECO:0000313" key="7">
    <source>
        <dbReference type="Proteomes" id="UP001153269"/>
    </source>
</evidence>
<dbReference type="PANTHER" id="PTHR26451:SF871">
    <property type="entry name" value="ODORANT RECEPTOR-RELATED"/>
    <property type="match status" value="1"/>
</dbReference>
<dbReference type="GO" id="GO:0004930">
    <property type="term" value="F:G protein-coupled receptor activity"/>
    <property type="evidence" value="ECO:0007669"/>
    <property type="project" value="InterPro"/>
</dbReference>
<accession>A0A9N7VSF6</accession>
<proteinExistence type="predicted"/>
<dbReference type="InterPro" id="IPR052921">
    <property type="entry name" value="GPCR1_Superfamily_Member"/>
</dbReference>
<dbReference type="InterPro" id="IPR017452">
    <property type="entry name" value="GPCR_Rhodpsn_7TM"/>
</dbReference>
<dbReference type="InterPro" id="IPR000276">
    <property type="entry name" value="GPCR_Rhodpsn"/>
</dbReference>
<dbReference type="GO" id="GO:0004984">
    <property type="term" value="F:olfactory receptor activity"/>
    <property type="evidence" value="ECO:0007669"/>
    <property type="project" value="TreeGrafter"/>
</dbReference>
<keyword evidence="2" id="KW-0812">Transmembrane</keyword>
<comment type="subcellular location">
    <subcellularLocation>
        <location evidence="1">Membrane</location>
    </subcellularLocation>
</comment>
<keyword evidence="4" id="KW-0472">Membrane</keyword>
<comment type="caution">
    <text evidence="6">The sequence shown here is derived from an EMBL/GenBank/DDBJ whole genome shotgun (WGS) entry which is preliminary data.</text>
</comment>
<dbReference type="PROSITE" id="PS50262">
    <property type="entry name" value="G_PROTEIN_RECEP_F1_2"/>
    <property type="match status" value="1"/>
</dbReference>
<dbReference type="AlphaFoldDB" id="A0A9N7VSF6"/>
<dbReference type="EMBL" id="CADEAL010004388">
    <property type="protein sequence ID" value="CAB1458437.1"/>
    <property type="molecule type" value="Genomic_DNA"/>
</dbReference>
<evidence type="ECO:0000256" key="2">
    <source>
        <dbReference type="ARBA" id="ARBA00022692"/>
    </source>
</evidence>
<dbReference type="PANTHER" id="PTHR26451">
    <property type="entry name" value="G_PROTEIN_RECEP_F1_2 DOMAIN-CONTAINING PROTEIN"/>
    <property type="match status" value="1"/>
</dbReference>
<dbReference type="Pfam" id="PF00001">
    <property type="entry name" value="7tm_1"/>
    <property type="match status" value="1"/>
</dbReference>
<dbReference type="Gene3D" id="1.20.1070.10">
    <property type="entry name" value="Rhodopsin 7-helix transmembrane proteins"/>
    <property type="match status" value="2"/>
</dbReference>
<evidence type="ECO:0000313" key="6">
    <source>
        <dbReference type="EMBL" id="CAB1458437.1"/>
    </source>
</evidence>
<gene>
    <name evidence="6" type="ORF">PLEPLA_LOCUS46267</name>
</gene>
<protein>
    <recommendedName>
        <fullName evidence="5">G-protein coupled receptors family 1 profile domain-containing protein</fullName>
    </recommendedName>
</protein>
<evidence type="ECO:0000256" key="1">
    <source>
        <dbReference type="ARBA" id="ARBA00004370"/>
    </source>
</evidence>
<keyword evidence="3" id="KW-1133">Transmembrane helix</keyword>
<dbReference type="GO" id="GO:0005549">
    <property type="term" value="F:odorant binding"/>
    <property type="evidence" value="ECO:0007669"/>
    <property type="project" value="TreeGrafter"/>
</dbReference>
<dbReference type="Proteomes" id="UP001153269">
    <property type="component" value="Unassembled WGS sequence"/>
</dbReference>
<evidence type="ECO:0000256" key="4">
    <source>
        <dbReference type="ARBA" id="ARBA00023136"/>
    </source>
</evidence>
<feature type="domain" description="G-protein coupled receptors family 1 profile" evidence="5">
    <location>
        <begin position="1"/>
        <end position="56"/>
    </location>
</feature>
<dbReference type="PROSITE" id="PS00237">
    <property type="entry name" value="G_PROTEIN_RECEP_F1_1"/>
    <property type="match status" value="1"/>
</dbReference>
<dbReference type="GO" id="GO:0016020">
    <property type="term" value="C:membrane"/>
    <property type="evidence" value="ECO:0007669"/>
    <property type="project" value="UniProtKB-SubCell"/>
</dbReference>
<dbReference type="SUPFAM" id="SSF81321">
    <property type="entry name" value="Family A G protein-coupled receptor-like"/>
    <property type="match status" value="2"/>
</dbReference>
<organism evidence="6 7">
    <name type="scientific">Pleuronectes platessa</name>
    <name type="common">European plaice</name>
    <dbReference type="NCBI Taxonomy" id="8262"/>
    <lineage>
        <taxon>Eukaryota</taxon>
        <taxon>Metazoa</taxon>
        <taxon>Chordata</taxon>
        <taxon>Craniata</taxon>
        <taxon>Vertebrata</taxon>
        <taxon>Euteleostomi</taxon>
        <taxon>Actinopterygii</taxon>
        <taxon>Neopterygii</taxon>
        <taxon>Teleostei</taxon>
        <taxon>Neoteleostei</taxon>
        <taxon>Acanthomorphata</taxon>
        <taxon>Carangaria</taxon>
        <taxon>Pleuronectiformes</taxon>
        <taxon>Pleuronectoidei</taxon>
        <taxon>Pleuronectidae</taxon>
        <taxon>Pleuronectes</taxon>
    </lineage>
</organism>
<keyword evidence="7" id="KW-1185">Reference proteome</keyword>
<sequence length="132" mass="15215">CLLQAFVMYSFACCELSNLAVMAYDRYLAICRPLHYHTVMSKRRLSQLAFVMYSFACCELSNLAVMAYDRYLAICRPLHYHSVMSKRRLSQLAPQAFTFPKRPLCPHLLHKHLWVRGVCVHTSPGKSLCVAK</sequence>
<feature type="non-terminal residue" evidence="6">
    <location>
        <position position="132"/>
    </location>
</feature>
<reference evidence="6" key="1">
    <citation type="submission" date="2020-03" db="EMBL/GenBank/DDBJ databases">
        <authorList>
            <person name="Weist P."/>
        </authorList>
    </citation>
    <scope>NUCLEOTIDE SEQUENCE</scope>
</reference>